<evidence type="ECO:0008006" key="4">
    <source>
        <dbReference type="Google" id="ProtNLM"/>
    </source>
</evidence>
<evidence type="ECO:0000256" key="1">
    <source>
        <dbReference type="SAM" id="MobiDB-lite"/>
    </source>
</evidence>
<dbReference type="InterPro" id="IPR053134">
    <property type="entry name" value="RNA-dir_DNA_polymerase"/>
</dbReference>
<dbReference type="SUPFAM" id="SSF56672">
    <property type="entry name" value="DNA/RNA polymerases"/>
    <property type="match status" value="1"/>
</dbReference>
<feature type="compositionally biased region" description="Basic and acidic residues" evidence="1">
    <location>
        <begin position="143"/>
        <end position="155"/>
    </location>
</feature>
<dbReference type="PANTHER" id="PTHR24559">
    <property type="entry name" value="TRANSPOSON TY3-I GAG-POL POLYPROTEIN"/>
    <property type="match status" value="1"/>
</dbReference>
<evidence type="ECO:0000313" key="3">
    <source>
        <dbReference type="Proteomes" id="UP001151760"/>
    </source>
</evidence>
<reference evidence="2" key="1">
    <citation type="journal article" date="2022" name="Int. J. Mol. Sci.">
        <title>Draft Genome of Tanacetum Coccineum: Genomic Comparison of Closely Related Tanacetum-Family Plants.</title>
        <authorList>
            <person name="Yamashiro T."/>
            <person name="Shiraishi A."/>
            <person name="Nakayama K."/>
            <person name="Satake H."/>
        </authorList>
    </citation>
    <scope>NUCLEOTIDE SEQUENCE</scope>
</reference>
<dbReference type="Proteomes" id="UP001151760">
    <property type="component" value="Unassembled WGS sequence"/>
</dbReference>
<dbReference type="Gene3D" id="3.10.10.10">
    <property type="entry name" value="HIV Type 1 Reverse Transcriptase, subunit A, domain 1"/>
    <property type="match status" value="1"/>
</dbReference>
<accession>A0ABQ5EIG9</accession>
<dbReference type="InterPro" id="IPR043502">
    <property type="entry name" value="DNA/RNA_pol_sf"/>
</dbReference>
<name>A0ABQ5EIG9_9ASTR</name>
<organism evidence="2 3">
    <name type="scientific">Tanacetum coccineum</name>
    <dbReference type="NCBI Taxonomy" id="301880"/>
    <lineage>
        <taxon>Eukaryota</taxon>
        <taxon>Viridiplantae</taxon>
        <taxon>Streptophyta</taxon>
        <taxon>Embryophyta</taxon>
        <taxon>Tracheophyta</taxon>
        <taxon>Spermatophyta</taxon>
        <taxon>Magnoliopsida</taxon>
        <taxon>eudicotyledons</taxon>
        <taxon>Gunneridae</taxon>
        <taxon>Pentapetalae</taxon>
        <taxon>asterids</taxon>
        <taxon>campanulids</taxon>
        <taxon>Asterales</taxon>
        <taxon>Asteraceae</taxon>
        <taxon>Asteroideae</taxon>
        <taxon>Anthemideae</taxon>
        <taxon>Anthemidinae</taxon>
        <taxon>Tanacetum</taxon>
    </lineage>
</organism>
<comment type="caution">
    <text evidence="2">The sequence shown here is derived from an EMBL/GenBank/DDBJ whole genome shotgun (WGS) entry which is preliminary data.</text>
</comment>
<keyword evidence="3" id="KW-1185">Reference proteome</keyword>
<gene>
    <name evidence="2" type="ORF">Tco_0976866</name>
</gene>
<feature type="region of interest" description="Disordered" evidence="1">
    <location>
        <begin position="143"/>
        <end position="163"/>
    </location>
</feature>
<dbReference type="EMBL" id="BQNB010016344">
    <property type="protein sequence ID" value="GJT50709.1"/>
    <property type="molecule type" value="Genomic_DNA"/>
</dbReference>
<evidence type="ECO:0000313" key="2">
    <source>
        <dbReference type="EMBL" id="GJT50709.1"/>
    </source>
</evidence>
<protein>
    <recommendedName>
        <fullName evidence="4">Reverse transcriptase domain-containing protein</fullName>
    </recommendedName>
</protein>
<sequence length="281" mass="31930">MDYPVVVDALIEGFRVRRIHVDGGSSSEVMYKHCFINLSYQTRSRLKESRVPLVGFSGEVSYPLGVIDLEVTMGECGKTRTIIMEFAVVKSPSSYNALLGRTGMRSLGAVASTIHSMIKFPTSNGIATRETLREPRKELMQLDDMEERRQLEKGRKPPKSGVEENNVDIFAWTPADMTGIPRAITEHSLDTYPHIEPKAQKKRSLTPDRRKVVTDEVNEWLKAGIIIRVRYPTWVANPVLVKKVDGSWRMCIDFKDLNKACLKDLYPLPEIDWKIKSLMGF</sequence>
<dbReference type="PANTHER" id="PTHR24559:SF444">
    <property type="entry name" value="REVERSE TRANSCRIPTASE DOMAIN-CONTAINING PROTEIN"/>
    <property type="match status" value="1"/>
</dbReference>
<proteinExistence type="predicted"/>
<reference evidence="2" key="2">
    <citation type="submission" date="2022-01" db="EMBL/GenBank/DDBJ databases">
        <authorList>
            <person name="Yamashiro T."/>
            <person name="Shiraishi A."/>
            <person name="Satake H."/>
            <person name="Nakayama K."/>
        </authorList>
    </citation>
    <scope>NUCLEOTIDE SEQUENCE</scope>
</reference>